<accession>A0A9D1SFY7</accession>
<reference evidence="7" key="1">
    <citation type="submission" date="2020-10" db="EMBL/GenBank/DDBJ databases">
        <authorList>
            <person name="Gilroy R."/>
        </authorList>
    </citation>
    <scope>NUCLEOTIDE SEQUENCE</scope>
    <source>
        <strain evidence="7">11687</strain>
    </source>
</reference>
<dbReference type="PANTHER" id="PTHR47089:SF1">
    <property type="entry name" value="GUANOSINE ABC TRANSPORTER PERMEASE PROTEIN NUPP"/>
    <property type="match status" value="1"/>
</dbReference>
<keyword evidence="2" id="KW-1003">Cell membrane</keyword>
<comment type="subcellular location">
    <subcellularLocation>
        <location evidence="1">Cell membrane</location>
        <topology evidence="1">Multi-pass membrane protein</topology>
    </subcellularLocation>
</comment>
<evidence type="ECO:0000256" key="3">
    <source>
        <dbReference type="ARBA" id="ARBA00022692"/>
    </source>
</evidence>
<protein>
    <submittedName>
        <fullName evidence="7">ABC transporter permease</fullName>
    </submittedName>
</protein>
<dbReference type="Proteomes" id="UP000824081">
    <property type="component" value="Unassembled WGS sequence"/>
</dbReference>
<feature type="transmembrane region" description="Helical" evidence="6">
    <location>
        <begin position="213"/>
        <end position="233"/>
    </location>
</feature>
<dbReference type="CDD" id="cd06580">
    <property type="entry name" value="TM_PBP1_transp_TpRbsC_like"/>
    <property type="match status" value="1"/>
</dbReference>
<evidence type="ECO:0000256" key="2">
    <source>
        <dbReference type="ARBA" id="ARBA00022475"/>
    </source>
</evidence>
<dbReference type="GO" id="GO:0022857">
    <property type="term" value="F:transmembrane transporter activity"/>
    <property type="evidence" value="ECO:0007669"/>
    <property type="project" value="InterPro"/>
</dbReference>
<comment type="caution">
    <text evidence="7">The sequence shown here is derived from an EMBL/GenBank/DDBJ whole genome shotgun (WGS) entry which is preliminary data.</text>
</comment>
<evidence type="ECO:0000256" key="5">
    <source>
        <dbReference type="ARBA" id="ARBA00023136"/>
    </source>
</evidence>
<feature type="transmembrane region" description="Helical" evidence="6">
    <location>
        <begin position="342"/>
        <end position="362"/>
    </location>
</feature>
<evidence type="ECO:0000313" key="7">
    <source>
        <dbReference type="EMBL" id="HIU58610.1"/>
    </source>
</evidence>
<evidence type="ECO:0000256" key="1">
    <source>
        <dbReference type="ARBA" id="ARBA00004651"/>
    </source>
</evidence>
<dbReference type="PANTHER" id="PTHR47089">
    <property type="entry name" value="ABC TRANSPORTER, PERMEASE PROTEIN"/>
    <property type="match status" value="1"/>
</dbReference>
<evidence type="ECO:0000313" key="8">
    <source>
        <dbReference type="Proteomes" id="UP000824081"/>
    </source>
</evidence>
<name>A0A9D1SFY7_9FIRM</name>
<organism evidence="7 8">
    <name type="scientific">Candidatus Scatosoma pullistercoris</name>
    <dbReference type="NCBI Taxonomy" id="2840934"/>
    <lineage>
        <taxon>Bacteria</taxon>
        <taxon>Bacillati</taxon>
        <taxon>Bacillota</taxon>
        <taxon>Clostridia</taxon>
        <taxon>Candidatus Scatosoma</taxon>
    </lineage>
</organism>
<feature type="transmembrane region" description="Helical" evidence="6">
    <location>
        <begin position="139"/>
        <end position="160"/>
    </location>
</feature>
<feature type="transmembrane region" description="Helical" evidence="6">
    <location>
        <begin position="116"/>
        <end position="133"/>
    </location>
</feature>
<evidence type="ECO:0000256" key="4">
    <source>
        <dbReference type="ARBA" id="ARBA00022989"/>
    </source>
</evidence>
<feature type="transmembrane region" description="Helical" evidence="6">
    <location>
        <begin position="262"/>
        <end position="285"/>
    </location>
</feature>
<dbReference type="Pfam" id="PF02653">
    <property type="entry name" value="BPD_transp_2"/>
    <property type="match status" value="1"/>
</dbReference>
<dbReference type="InterPro" id="IPR001851">
    <property type="entry name" value="ABC_transp_permease"/>
</dbReference>
<gene>
    <name evidence="7" type="ORF">IAC57_00770</name>
</gene>
<sequence>MNDVTKETEEVKQPQPQKSVREPLFHVVKRDALPVWKALLIRLGAILIGTVACSILFAITMKENPFDFFVSIFEGCFKTERRIWILLRDTSLLLLVSMALVPAFRMKFWNLGGNGQILMGCLATTACMFYLGGKWPDGVVIPLMIVSGILAGMVWALIPAIFKAFFKTNESLFTLMMNYLASGIVVGVLKVWVKSGSGTLPPIGDANLPEIGNQYLLTILVAVLITALMYVYLRFSKQGYEISVVGESENTARYIGINVRKVVIRTLAISGAICGLTGLLLSGAINHNITSTMDDNMGFTAIMAAWLGKFNPLVIVATSFFINFIDKGVGQVNTDFGLTNSAFSEVAIGIIYFFIIGCEFFIQYKIRRNAGKSGGDKSSGKVRFSLKKLFFRRREEKGGEE</sequence>
<feature type="transmembrane region" description="Helical" evidence="6">
    <location>
        <begin position="39"/>
        <end position="59"/>
    </location>
</feature>
<feature type="transmembrane region" description="Helical" evidence="6">
    <location>
        <begin position="172"/>
        <end position="193"/>
    </location>
</feature>
<feature type="transmembrane region" description="Helical" evidence="6">
    <location>
        <begin position="83"/>
        <end position="104"/>
    </location>
</feature>
<keyword evidence="4 6" id="KW-1133">Transmembrane helix</keyword>
<proteinExistence type="predicted"/>
<dbReference type="AlphaFoldDB" id="A0A9D1SFY7"/>
<dbReference type="EMBL" id="DVMZ01000021">
    <property type="protein sequence ID" value="HIU58610.1"/>
    <property type="molecule type" value="Genomic_DNA"/>
</dbReference>
<evidence type="ECO:0000256" key="6">
    <source>
        <dbReference type="SAM" id="Phobius"/>
    </source>
</evidence>
<reference evidence="7" key="2">
    <citation type="journal article" date="2021" name="PeerJ">
        <title>Extensive microbial diversity within the chicken gut microbiome revealed by metagenomics and culture.</title>
        <authorList>
            <person name="Gilroy R."/>
            <person name="Ravi A."/>
            <person name="Getino M."/>
            <person name="Pursley I."/>
            <person name="Horton D.L."/>
            <person name="Alikhan N.F."/>
            <person name="Baker D."/>
            <person name="Gharbi K."/>
            <person name="Hall N."/>
            <person name="Watson M."/>
            <person name="Adriaenssens E.M."/>
            <person name="Foster-Nyarko E."/>
            <person name="Jarju S."/>
            <person name="Secka A."/>
            <person name="Antonio M."/>
            <person name="Oren A."/>
            <person name="Chaudhuri R.R."/>
            <person name="La Ragione R."/>
            <person name="Hildebrand F."/>
            <person name="Pallen M.J."/>
        </authorList>
    </citation>
    <scope>NUCLEOTIDE SEQUENCE</scope>
    <source>
        <strain evidence="7">11687</strain>
    </source>
</reference>
<keyword evidence="5 6" id="KW-0472">Membrane</keyword>
<keyword evidence="3 6" id="KW-0812">Transmembrane</keyword>
<dbReference type="GO" id="GO:0005886">
    <property type="term" value="C:plasma membrane"/>
    <property type="evidence" value="ECO:0007669"/>
    <property type="project" value="UniProtKB-SubCell"/>
</dbReference>